<dbReference type="RefSeq" id="WP_166275862.1">
    <property type="nucleotide sequence ID" value="NZ_JTHE03000088.1"/>
</dbReference>
<feature type="transmembrane region" description="Helical" evidence="7">
    <location>
        <begin position="218"/>
        <end position="241"/>
    </location>
</feature>
<keyword evidence="2" id="KW-0042">Antenna complex</keyword>
<accession>A0ABD4T6K2</accession>
<dbReference type="InterPro" id="IPR001297">
    <property type="entry name" value="PBS_linker_dom"/>
</dbReference>
<evidence type="ECO:0000256" key="6">
    <source>
        <dbReference type="PROSITE-ProRule" id="PRU00775"/>
    </source>
</evidence>
<keyword evidence="4" id="KW-0793">Thylakoid</keyword>
<reference evidence="9 10" key="1">
    <citation type="journal article" date="2015" name="Genome Announc.">
        <title>Draft Genome Sequence of Filamentous Marine Cyanobacterium Lyngbya confervoides Strain BDU141951.</title>
        <authorList>
            <person name="Chandrababunaidu M.M."/>
            <person name="Sen D."/>
            <person name="Tripathy S."/>
        </authorList>
    </citation>
    <scope>NUCLEOTIDE SEQUENCE [LARGE SCALE GENOMIC DNA]</scope>
    <source>
        <strain evidence="9 10">BDU141951</strain>
    </source>
</reference>
<sequence length="244" mass="27929">MVLPLLEFPTTSRNYRVASYEISGDEAPRQFSTDYLQQSEGYDALIEAAYRQIFNAQHFTVSSRIRPLESQLRNGTITVRDFIRGLLISPHFRTFNYESNNNYRFVQMCIQRVLGRDVEDEREKLAWSIVLATRGLEGFVNELLNTEEYLNTFGENTVPYQRRRVIAQHSVGAIPFERMARYDRNHLQQLQAMGNDFSANRELGGGLPPENIRRIGAVITYTGATLLLIGVLAVVLSWFGLISI</sequence>
<evidence type="ECO:0000259" key="8">
    <source>
        <dbReference type="PROSITE" id="PS51445"/>
    </source>
</evidence>
<keyword evidence="7" id="KW-0812">Transmembrane</keyword>
<keyword evidence="3 6" id="KW-0605">Phycobilisome</keyword>
<dbReference type="PANTHER" id="PTHR34011">
    <property type="entry name" value="PHYCOBILISOME 32.1 KDA LINKER POLYPEPTIDE, PHYCOCYANIN-ASSOCIATED, ROD 2-RELATED"/>
    <property type="match status" value="1"/>
</dbReference>
<keyword evidence="5 7" id="KW-0472">Membrane</keyword>
<comment type="subcellular location">
    <subcellularLocation>
        <location evidence="1">Endomembrane system</location>
    </subcellularLocation>
</comment>
<dbReference type="EMBL" id="JTHE03000088">
    <property type="protein sequence ID" value="MCM1984185.1"/>
    <property type="molecule type" value="Genomic_DNA"/>
</dbReference>
<dbReference type="InterPro" id="IPR038255">
    <property type="entry name" value="PBS_linker_sf"/>
</dbReference>
<comment type="similarity">
    <text evidence="6">Belongs to the phycobilisome linker protein family.</text>
</comment>
<evidence type="ECO:0000256" key="2">
    <source>
        <dbReference type="ARBA" id="ARBA00022549"/>
    </source>
</evidence>
<gene>
    <name evidence="9" type="ORF">QQ91_0015275</name>
</gene>
<evidence type="ECO:0000256" key="5">
    <source>
        <dbReference type="ARBA" id="ARBA00023136"/>
    </source>
</evidence>
<organism evidence="9 10">
    <name type="scientific">Lyngbya confervoides BDU141951</name>
    <dbReference type="NCBI Taxonomy" id="1574623"/>
    <lineage>
        <taxon>Bacteria</taxon>
        <taxon>Bacillati</taxon>
        <taxon>Cyanobacteriota</taxon>
        <taxon>Cyanophyceae</taxon>
        <taxon>Oscillatoriophycideae</taxon>
        <taxon>Oscillatoriales</taxon>
        <taxon>Microcoleaceae</taxon>
        <taxon>Lyngbya</taxon>
    </lineage>
</organism>
<name>A0ABD4T6K2_9CYAN</name>
<dbReference type="Pfam" id="PF00427">
    <property type="entry name" value="PBS_linker_poly"/>
    <property type="match status" value="1"/>
</dbReference>
<evidence type="ECO:0000256" key="1">
    <source>
        <dbReference type="ARBA" id="ARBA00004308"/>
    </source>
</evidence>
<comment type="caution">
    <text evidence="9">The sequence shown here is derived from an EMBL/GenBank/DDBJ whole genome shotgun (WGS) entry which is preliminary data.</text>
</comment>
<protein>
    <submittedName>
        <fullName evidence="9">Phycobilisome rod-core linker polypeptide</fullName>
    </submittedName>
</protein>
<dbReference type="GO" id="GO:0012505">
    <property type="term" value="C:endomembrane system"/>
    <property type="evidence" value="ECO:0007669"/>
    <property type="project" value="UniProtKB-SubCell"/>
</dbReference>
<evidence type="ECO:0000313" key="10">
    <source>
        <dbReference type="Proteomes" id="UP000031561"/>
    </source>
</evidence>
<evidence type="ECO:0000256" key="7">
    <source>
        <dbReference type="SAM" id="Phobius"/>
    </source>
</evidence>
<evidence type="ECO:0000256" key="4">
    <source>
        <dbReference type="ARBA" id="ARBA00023078"/>
    </source>
</evidence>
<keyword evidence="7" id="KW-1133">Transmembrane helix</keyword>
<evidence type="ECO:0000313" key="9">
    <source>
        <dbReference type="EMBL" id="MCM1984185.1"/>
    </source>
</evidence>
<proteinExistence type="inferred from homology"/>
<dbReference type="Gene3D" id="1.10.3130.20">
    <property type="entry name" value="Phycobilisome linker domain"/>
    <property type="match status" value="1"/>
</dbReference>
<dbReference type="PROSITE" id="PS51445">
    <property type="entry name" value="PBS_LINKER"/>
    <property type="match status" value="1"/>
</dbReference>
<evidence type="ECO:0000256" key="3">
    <source>
        <dbReference type="ARBA" id="ARBA00022738"/>
    </source>
</evidence>
<keyword evidence="10" id="KW-1185">Reference proteome</keyword>
<dbReference type="GO" id="GO:0030089">
    <property type="term" value="C:phycobilisome"/>
    <property type="evidence" value="ECO:0007669"/>
    <property type="project" value="UniProtKB-UniRule"/>
</dbReference>
<dbReference type="AlphaFoldDB" id="A0ABD4T6K2"/>
<feature type="domain" description="PBS-linker" evidence="8">
    <location>
        <begin position="11"/>
        <end position="191"/>
    </location>
</feature>
<dbReference type="Proteomes" id="UP000031561">
    <property type="component" value="Unassembled WGS sequence"/>
</dbReference>